<evidence type="ECO:0000259" key="2">
    <source>
        <dbReference type="Pfam" id="PF03478"/>
    </source>
</evidence>
<proteinExistence type="predicted"/>
<gene>
    <name evidence="3" type="ORF">JCGZ_10929</name>
</gene>
<dbReference type="PANTHER" id="PTHR33127:SF69">
    <property type="entry name" value="OS09G0340800 PROTEIN"/>
    <property type="match status" value="1"/>
</dbReference>
<feature type="domain" description="KIB1-4 beta-propeller" evidence="2">
    <location>
        <begin position="94"/>
        <end position="345"/>
    </location>
</feature>
<dbReference type="EMBL" id="KK914485">
    <property type="protein sequence ID" value="KDP35482.1"/>
    <property type="molecule type" value="Genomic_DNA"/>
</dbReference>
<feature type="compositionally biased region" description="Polar residues" evidence="1">
    <location>
        <begin position="10"/>
        <end position="19"/>
    </location>
</feature>
<feature type="region of interest" description="Disordered" evidence="1">
    <location>
        <begin position="1"/>
        <end position="23"/>
    </location>
</feature>
<dbReference type="Proteomes" id="UP000027138">
    <property type="component" value="Unassembled WGS sequence"/>
</dbReference>
<sequence>MSKEKKKSNKQLTSPNHNPNLWPDLPQQLLYQLARKPSLMLEIYSKGATKSWRTEPNKCSKSSNATLPWLEVSTDNENSQNQPHTFNISFRSGSYSYRSPQYSPVIEGYHFLGCSYGLLISKGDSDYKLWDPIDNGWWHLPLWDNRIPFLCTALSSMPMIDNKKNKSTLIVLTGISNPAFAYCRIWEGGDWIKKDSNIVDPNDHKGHLLKFSNGIWFKEKFYALSLQGTLAVIEEIDCDLRITAVGKKRAAPSGSCMHFKECLVESEGKLLLIFLISKNSIKTVDFVEVYELNTDKLAWIKKDNIENKTLFVGANCCMFTFGNKVGFKGNCIYFSNSYGDGWWVYEMETGSVSRCSISNPDKSQNLVE</sequence>
<dbReference type="STRING" id="180498.A0A067KH83"/>
<evidence type="ECO:0000313" key="4">
    <source>
        <dbReference type="Proteomes" id="UP000027138"/>
    </source>
</evidence>
<evidence type="ECO:0000256" key="1">
    <source>
        <dbReference type="SAM" id="MobiDB-lite"/>
    </source>
</evidence>
<organism evidence="3 4">
    <name type="scientific">Jatropha curcas</name>
    <name type="common">Barbados nut</name>
    <dbReference type="NCBI Taxonomy" id="180498"/>
    <lineage>
        <taxon>Eukaryota</taxon>
        <taxon>Viridiplantae</taxon>
        <taxon>Streptophyta</taxon>
        <taxon>Embryophyta</taxon>
        <taxon>Tracheophyta</taxon>
        <taxon>Spermatophyta</taxon>
        <taxon>Magnoliopsida</taxon>
        <taxon>eudicotyledons</taxon>
        <taxon>Gunneridae</taxon>
        <taxon>Pentapetalae</taxon>
        <taxon>rosids</taxon>
        <taxon>fabids</taxon>
        <taxon>Malpighiales</taxon>
        <taxon>Euphorbiaceae</taxon>
        <taxon>Crotonoideae</taxon>
        <taxon>Jatropheae</taxon>
        <taxon>Jatropha</taxon>
    </lineage>
</organism>
<dbReference type="OrthoDB" id="642536at2759"/>
<name>A0A067KH83_JATCU</name>
<evidence type="ECO:0000313" key="3">
    <source>
        <dbReference type="EMBL" id="KDP35482.1"/>
    </source>
</evidence>
<dbReference type="AlphaFoldDB" id="A0A067KH83"/>
<reference evidence="3 4" key="1">
    <citation type="journal article" date="2014" name="PLoS ONE">
        <title>Global Analysis of Gene Expression Profiles in Physic Nut (Jatropha curcas L.) Seedlings Exposed to Salt Stress.</title>
        <authorList>
            <person name="Zhang L."/>
            <person name="Zhang C."/>
            <person name="Wu P."/>
            <person name="Chen Y."/>
            <person name="Li M."/>
            <person name="Jiang H."/>
            <person name="Wu G."/>
        </authorList>
    </citation>
    <scope>NUCLEOTIDE SEQUENCE [LARGE SCALE GENOMIC DNA]</scope>
    <source>
        <strain evidence="4">cv. GZQX0401</strain>
        <tissue evidence="3">Young leaves</tissue>
    </source>
</reference>
<dbReference type="InterPro" id="IPR005174">
    <property type="entry name" value="KIB1-4_b-propeller"/>
</dbReference>
<accession>A0A067KH83</accession>
<dbReference type="Pfam" id="PF03478">
    <property type="entry name" value="Beta-prop_KIB1-4"/>
    <property type="match status" value="1"/>
</dbReference>
<protein>
    <recommendedName>
        <fullName evidence="2">KIB1-4 beta-propeller domain-containing protein</fullName>
    </recommendedName>
</protein>
<keyword evidence="4" id="KW-1185">Reference proteome</keyword>
<dbReference type="PANTHER" id="PTHR33127">
    <property type="entry name" value="TRANSMEMBRANE PROTEIN"/>
    <property type="match status" value="1"/>
</dbReference>